<dbReference type="SMART" id="SM00719">
    <property type="entry name" value="Plus3"/>
    <property type="match status" value="1"/>
</dbReference>
<dbReference type="PROSITE" id="PS51360">
    <property type="entry name" value="PLUS3"/>
    <property type="match status" value="1"/>
</dbReference>
<feature type="region of interest" description="Disordered" evidence="5">
    <location>
        <begin position="1"/>
        <end position="63"/>
    </location>
</feature>
<name>A0A4S4L4Q9_9AGAM</name>
<sequence length="524" mass="59543">MSDSDGDFSDELLELAGAGEKRRKKTSSARVKRRKADAPSRSDSEHEYESEEDDSNPFPLDGKFVDEADRLKLMELPEIERENILAARQEEMQRVQDKRNLEKMLRAQHGDSENVSKSAKRAHQVRGATKEKTRKLDELKAKRRAKSEKKRTRVNSPKRERSSSPMDMEMSSEDEEDGQISKLEQQEERESRLLSMTKSDEEELTREDLEKCRLPRDNLVKYAKMPWFEEYAKGSWIRYLIGQDPSNPNQPVYRICEITNLGANLAKPYKIDNELFDTNLELKHGKSVRAFPMDRVSNAPFTEDEWRRFKIVLEHDKIKPPTKRSIERKVQQNFKLMEQPLTETDVAAIVARKLVMRNGPMSRTSATKAALDRIQLVRARDLARRRKDYAESTELDAQIAAIDAATPQVMESAVNEKEDILSRVNERNRQANRDAVRSAEIAAAERKRKAWMARAAANRSREGTPGSLNNATTVGTPKSGSLPVLDDAAGLRSVSPMPGQKAGLGKRTFESIVASSVDIDLGDF</sequence>
<keyword evidence="4" id="KW-0539">Nucleus</keyword>
<feature type="compositionally biased region" description="Basic and acidic residues" evidence="5">
    <location>
        <begin position="91"/>
        <end position="114"/>
    </location>
</feature>
<dbReference type="Pfam" id="PF03126">
    <property type="entry name" value="Plus-3"/>
    <property type="match status" value="1"/>
</dbReference>
<feature type="domain" description="Plus3" evidence="6">
    <location>
        <begin position="203"/>
        <end position="338"/>
    </location>
</feature>
<dbReference type="GO" id="GO:1990269">
    <property type="term" value="F:RNA polymerase II C-terminal domain phosphoserine binding"/>
    <property type="evidence" value="ECO:0007669"/>
    <property type="project" value="TreeGrafter"/>
</dbReference>
<dbReference type="InterPro" id="IPR036128">
    <property type="entry name" value="Plus3-like_sf"/>
</dbReference>
<keyword evidence="2" id="KW-0805">Transcription regulation</keyword>
<evidence type="ECO:0000256" key="2">
    <source>
        <dbReference type="ARBA" id="ARBA00023015"/>
    </source>
</evidence>
<keyword evidence="3" id="KW-0804">Transcription</keyword>
<dbReference type="AlphaFoldDB" id="A0A4S4L4Q9"/>
<accession>A0A4S4L4Q9</accession>
<evidence type="ECO:0000259" key="6">
    <source>
        <dbReference type="PROSITE" id="PS51360"/>
    </source>
</evidence>
<feature type="compositionally biased region" description="Basic and acidic residues" evidence="5">
    <location>
        <begin position="36"/>
        <end position="47"/>
    </location>
</feature>
<dbReference type="OrthoDB" id="166375at2759"/>
<evidence type="ECO:0000256" key="5">
    <source>
        <dbReference type="SAM" id="MobiDB-lite"/>
    </source>
</evidence>
<evidence type="ECO:0000256" key="3">
    <source>
        <dbReference type="ARBA" id="ARBA00023163"/>
    </source>
</evidence>
<proteinExistence type="predicted"/>
<dbReference type="SUPFAM" id="SSF159042">
    <property type="entry name" value="Plus3-like"/>
    <property type="match status" value="1"/>
</dbReference>
<comment type="caution">
    <text evidence="7">The sequence shown here is derived from an EMBL/GenBank/DDBJ whole genome shotgun (WGS) entry which is preliminary data.</text>
</comment>
<organism evidence="7 8">
    <name type="scientific">Phellinidium pouzarii</name>
    <dbReference type="NCBI Taxonomy" id="167371"/>
    <lineage>
        <taxon>Eukaryota</taxon>
        <taxon>Fungi</taxon>
        <taxon>Dikarya</taxon>
        <taxon>Basidiomycota</taxon>
        <taxon>Agaricomycotina</taxon>
        <taxon>Agaricomycetes</taxon>
        <taxon>Hymenochaetales</taxon>
        <taxon>Hymenochaetaceae</taxon>
        <taxon>Phellinidium</taxon>
    </lineage>
</organism>
<feature type="compositionally biased region" description="Basic residues" evidence="5">
    <location>
        <begin position="21"/>
        <end position="35"/>
    </location>
</feature>
<dbReference type="Proteomes" id="UP000308199">
    <property type="component" value="Unassembled WGS sequence"/>
</dbReference>
<evidence type="ECO:0000256" key="1">
    <source>
        <dbReference type="ARBA" id="ARBA00004123"/>
    </source>
</evidence>
<dbReference type="EMBL" id="SGPK01000333">
    <property type="protein sequence ID" value="THH04540.1"/>
    <property type="molecule type" value="Genomic_DNA"/>
</dbReference>
<dbReference type="Gene3D" id="3.90.70.200">
    <property type="entry name" value="Plus-3 domain"/>
    <property type="match status" value="1"/>
</dbReference>
<evidence type="ECO:0000313" key="8">
    <source>
        <dbReference type="Proteomes" id="UP000308199"/>
    </source>
</evidence>
<feature type="compositionally biased region" description="Basic and acidic residues" evidence="5">
    <location>
        <begin position="128"/>
        <end position="140"/>
    </location>
</feature>
<dbReference type="InterPro" id="IPR004343">
    <property type="entry name" value="Plus-3_dom"/>
</dbReference>
<evidence type="ECO:0000313" key="7">
    <source>
        <dbReference type="EMBL" id="THH04540.1"/>
    </source>
</evidence>
<dbReference type="PANTHER" id="PTHR13115:SF8">
    <property type="entry name" value="RNA POLYMERASE-ASSOCIATED PROTEIN RTF1 HOMOLOG"/>
    <property type="match status" value="1"/>
</dbReference>
<feature type="region of interest" description="Disordered" evidence="5">
    <location>
        <begin position="91"/>
        <end position="204"/>
    </location>
</feature>
<feature type="compositionally biased region" description="Basic residues" evidence="5">
    <location>
        <begin position="141"/>
        <end position="153"/>
    </location>
</feature>
<gene>
    <name evidence="7" type="ORF">EW145_g5445</name>
</gene>
<dbReference type="GO" id="GO:0016593">
    <property type="term" value="C:Cdc73/Paf1 complex"/>
    <property type="evidence" value="ECO:0007669"/>
    <property type="project" value="TreeGrafter"/>
</dbReference>
<keyword evidence="8" id="KW-1185">Reference proteome</keyword>
<comment type="subcellular location">
    <subcellularLocation>
        <location evidence="1">Nucleus</location>
    </subcellularLocation>
</comment>
<feature type="compositionally biased region" description="Acidic residues" evidence="5">
    <location>
        <begin position="1"/>
        <end position="13"/>
    </location>
</feature>
<evidence type="ECO:0000256" key="4">
    <source>
        <dbReference type="ARBA" id="ARBA00023242"/>
    </source>
</evidence>
<feature type="compositionally biased region" description="Polar residues" evidence="5">
    <location>
        <begin position="466"/>
        <end position="479"/>
    </location>
</feature>
<reference evidence="7 8" key="1">
    <citation type="submission" date="2019-02" db="EMBL/GenBank/DDBJ databases">
        <title>Genome sequencing of the rare red list fungi Phellinidium pouzarii.</title>
        <authorList>
            <person name="Buettner E."/>
            <person name="Kellner H."/>
        </authorList>
    </citation>
    <scope>NUCLEOTIDE SEQUENCE [LARGE SCALE GENOMIC DNA]</scope>
    <source>
        <strain evidence="7 8">DSM 108285</strain>
    </source>
</reference>
<feature type="region of interest" description="Disordered" evidence="5">
    <location>
        <begin position="457"/>
        <end position="481"/>
    </location>
</feature>
<protein>
    <recommendedName>
        <fullName evidence="6">Plus3 domain-containing protein</fullName>
    </recommendedName>
</protein>
<dbReference type="GO" id="GO:0003677">
    <property type="term" value="F:DNA binding"/>
    <property type="evidence" value="ECO:0007669"/>
    <property type="project" value="InterPro"/>
</dbReference>
<dbReference type="PANTHER" id="PTHR13115">
    <property type="entry name" value="RNA POLYMERASE-ASSOCIATED PROTEIN RTF1 HOMOLOG"/>
    <property type="match status" value="1"/>
</dbReference>